<accession>A0A9D1NE65</accession>
<sequence>MKAVKIIGGIVCCLALAVLIWGMLYFSVDPIKEWTDQNIFQIEQTIEDEETENSEDDSSEISGPGEAVVDEIIPNPDAEV</sequence>
<dbReference type="AlphaFoldDB" id="A0A9D1NE65"/>
<evidence type="ECO:0000313" key="3">
    <source>
        <dbReference type="EMBL" id="HIV01039.1"/>
    </source>
</evidence>
<evidence type="ECO:0000256" key="2">
    <source>
        <dbReference type="SAM" id="Phobius"/>
    </source>
</evidence>
<dbReference type="EMBL" id="DVOJ01000003">
    <property type="protein sequence ID" value="HIV01039.1"/>
    <property type="molecule type" value="Genomic_DNA"/>
</dbReference>
<evidence type="ECO:0000256" key="1">
    <source>
        <dbReference type="SAM" id="MobiDB-lite"/>
    </source>
</evidence>
<name>A0A9D1NE65_9FIRM</name>
<keyword evidence="2" id="KW-0472">Membrane</keyword>
<gene>
    <name evidence="3" type="ORF">IAA62_00575</name>
</gene>
<keyword evidence="2" id="KW-0812">Transmembrane</keyword>
<reference evidence="3" key="2">
    <citation type="journal article" date="2021" name="PeerJ">
        <title>Extensive microbial diversity within the chicken gut microbiome revealed by metagenomics and culture.</title>
        <authorList>
            <person name="Gilroy R."/>
            <person name="Ravi A."/>
            <person name="Getino M."/>
            <person name="Pursley I."/>
            <person name="Horton D.L."/>
            <person name="Alikhan N.F."/>
            <person name="Baker D."/>
            <person name="Gharbi K."/>
            <person name="Hall N."/>
            <person name="Watson M."/>
            <person name="Adriaenssens E.M."/>
            <person name="Foster-Nyarko E."/>
            <person name="Jarju S."/>
            <person name="Secka A."/>
            <person name="Antonio M."/>
            <person name="Oren A."/>
            <person name="Chaudhuri R.R."/>
            <person name="La Ragione R."/>
            <person name="Hildebrand F."/>
            <person name="Pallen M.J."/>
        </authorList>
    </citation>
    <scope>NUCLEOTIDE SEQUENCE</scope>
    <source>
        <strain evidence="3">CHK186-9395</strain>
    </source>
</reference>
<evidence type="ECO:0000313" key="4">
    <source>
        <dbReference type="Proteomes" id="UP000886861"/>
    </source>
</evidence>
<organism evidence="3 4">
    <name type="scientific">Candidatus Caccopulliclostridium gallistercoris</name>
    <dbReference type="NCBI Taxonomy" id="2840719"/>
    <lineage>
        <taxon>Bacteria</taxon>
        <taxon>Bacillati</taxon>
        <taxon>Bacillota</taxon>
        <taxon>Clostridia</taxon>
        <taxon>Candidatus Caccopulliclostridium</taxon>
    </lineage>
</organism>
<feature type="compositionally biased region" description="Acidic residues" evidence="1">
    <location>
        <begin position="46"/>
        <end position="59"/>
    </location>
</feature>
<feature type="transmembrane region" description="Helical" evidence="2">
    <location>
        <begin position="6"/>
        <end position="28"/>
    </location>
</feature>
<comment type="caution">
    <text evidence="3">The sequence shown here is derived from an EMBL/GenBank/DDBJ whole genome shotgun (WGS) entry which is preliminary data.</text>
</comment>
<dbReference type="Proteomes" id="UP000886861">
    <property type="component" value="Unassembled WGS sequence"/>
</dbReference>
<proteinExistence type="predicted"/>
<keyword evidence="2" id="KW-1133">Transmembrane helix</keyword>
<feature type="region of interest" description="Disordered" evidence="1">
    <location>
        <begin position="46"/>
        <end position="80"/>
    </location>
</feature>
<reference evidence="3" key="1">
    <citation type="submission" date="2020-10" db="EMBL/GenBank/DDBJ databases">
        <authorList>
            <person name="Gilroy R."/>
        </authorList>
    </citation>
    <scope>NUCLEOTIDE SEQUENCE</scope>
    <source>
        <strain evidence="3">CHK186-9395</strain>
    </source>
</reference>
<protein>
    <submittedName>
        <fullName evidence="3">Uncharacterized protein</fullName>
    </submittedName>
</protein>